<sequence length="125" mass="14431">MDIRTNERTEDGRRDEQAGRTKEGTNERTHDGTNGRTKERTNERTTEARSACAHFTSTIGAICECSRPWPGTDFDFSPSMCNSSNHYINRKLEAEQAGEFRRQYNTMLQYRSCIRRILTTDGFKP</sequence>
<evidence type="ECO:0000313" key="2">
    <source>
        <dbReference type="EMBL" id="KAH3754147.1"/>
    </source>
</evidence>
<gene>
    <name evidence="2" type="ORF">DPMN_188809</name>
</gene>
<reference evidence="2" key="2">
    <citation type="submission" date="2020-11" db="EMBL/GenBank/DDBJ databases">
        <authorList>
            <person name="McCartney M.A."/>
            <person name="Auch B."/>
            <person name="Kono T."/>
            <person name="Mallez S."/>
            <person name="Becker A."/>
            <person name="Gohl D.M."/>
            <person name="Silverstein K.A.T."/>
            <person name="Koren S."/>
            <person name="Bechman K.B."/>
            <person name="Herman A."/>
            <person name="Abrahante J.E."/>
            <person name="Garbe J."/>
        </authorList>
    </citation>
    <scope>NUCLEOTIDE SEQUENCE</scope>
    <source>
        <strain evidence="2">Duluth1</strain>
        <tissue evidence="2">Whole animal</tissue>
    </source>
</reference>
<dbReference type="AlphaFoldDB" id="A0A9D4DU47"/>
<name>A0A9D4DU47_DREPO</name>
<keyword evidence="3" id="KW-1185">Reference proteome</keyword>
<organism evidence="2 3">
    <name type="scientific">Dreissena polymorpha</name>
    <name type="common">Zebra mussel</name>
    <name type="synonym">Mytilus polymorpha</name>
    <dbReference type="NCBI Taxonomy" id="45954"/>
    <lineage>
        <taxon>Eukaryota</taxon>
        <taxon>Metazoa</taxon>
        <taxon>Spiralia</taxon>
        <taxon>Lophotrochozoa</taxon>
        <taxon>Mollusca</taxon>
        <taxon>Bivalvia</taxon>
        <taxon>Autobranchia</taxon>
        <taxon>Heteroconchia</taxon>
        <taxon>Euheterodonta</taxon>
        <taxon>Imparidentia</taxon>
        <taxon>Neoheterodontei</taxon>
        <taxon>Myida</taxon>
        <taxon>Dreissenoidea</taxon>
        <taxon>Dreissenidae</taxon>
        <taxon>Dreissena</taxon>
    </lineage>
</organism>
<feature type="compositionally biased region" description="Basic and acidic residues" evidence="1">
    <location>
        <begin position="1"/>
        <end position="47"/>
    </location>
</feature>
<reference evidence="2" key="1">
    <citation type="journal article" date="2019" name="bioRxiv">
        <title>The Genome of the Zebra Mussel, Dreissena polymorpha: A Resource for Invasive Species Research.</title>
        <authorList>
            <person name="McCartney M.A."/>
            <person name="Auch B."/>
            <person name="Kono T."/>
            <person name="Mallez S."/>
            <person name="Zhang Y."/>
            <person name="Obille A."/>
            <person name="Becker A."/>
            <person name="Abrahante J.E."/>
            <person name="Garbe J."/>
            <person name="Badalamenti J.P."/>
            <person name="Herman A."/>
            <person name="Mangelson H."/>
            <person name="Liachko I."/>
            <person name="Sullivan S."/>
            <person name="Sone E.D."/>
            <person name="Koren S."/>
            <person name="Silverstein K.A.T."/>
            <person name="Beckman K.B."/>
            <person name="Gohl D.M."/>
        </authorList>
    </citation>
    <scope>NUCLEOTIDE SEQUENCE</scope>
    <source>
        <strain evidence="2">Duluth1</strain>
        <tissue evidence="2">Whole animal</tissue>
    </source>
</reference>
<proteinExistence type="predicted"/>
<evidence type="ECO:0000313" key="3">
    <source>
        <dbReference type="Proteomes" id="UP000828390"/>
    </source>
</evidence>
<feature type="region of interest" description="Disordered" evidence="1">
    <location>
        <begin position="1"/>
        <end position="50"/>
    </location>
</feature>
<accession>A0A9D4DU47</accession>
<comment type="caution">
    <text evidence="2">The sequence shown here is derived from an EMBL/GenBank/DDBJ whole genome shotgun (WGS) entry which is preliminary data.</text>
</comment>
<evidence type="ECO:0000256" key="1">
    <source>
        <dbReference type="SAM" id="MobiDB-lite"/>
    </source>
</evidence>
<dbReference type="Proteomes" id="UP000828390">
    <property type="component" value="Unassembled WGS sequence"/>
</dbReference>
<dbReference type="EMBL" id="JAIWYP010000010">
    <property type="protein sequence ID" value="KAH3754147.1"/>
    <property type="molecule type" value="Genomic_DNA"/>
</dbReference>
<protein>
    <submittedName>
        <fullName evidence="2">Uncharacterized protein</fullName>
    </submittedName>
</protein>